<dbReference type="Pfam" id="PF25990">
    <property type="entry name" value="Beta-barrel_YknX"/>
    <property type="match status" value="1"/>
</dbReference>
<evidence type="ECO:0000256" key="2">
    <source>
        <dbReference type="ARBA" id="ARBA00023054"/>
    </source>
</evidence>
<reference evidence="8 9" key="1">
    <citation type="submission" date="2019-11" db="EMBL/GenBank/DDBJ databases">
        <title>Bacillus lacus genome.</title>
        <authorList>
            <person name="Allen C.J."/>
            <person name="Newman J.D."/>
        </authorList>
    </citation>
    <scope>NUCLEOTIDE SEQUENCE [LARGE SCALE GENOMIC DNA]</scope>
    <source>
        <strain evidence="8 9">KCTC 33946</strain>
    </source>
</reference>
<dbReference type="PANTHER" id="PTHR32347">
    <property type="entry name" value="EFFLUX SYSTEM COMPONENT YKNX-RELATED"/>
    <property type="match status" value="1"/>
</dbReference>
<evidence type="ECO:0000259" key="4">
    <source>
        <dbReference type="Pfam" id="PF25982"/>
    </source>
</evidence>
<evidence type="ECO:0000259" key="7">
    <source>
        <dbReference type="Pfam" id="PF25990"/>
    </source>
</evidence>
<dbReference type="PANTHER" id="PTHR32347:SF14">
    <property type="entry name" value="EFFLUX SYSTEM COMPONENT YKNX-RELATED"/>
    <property type="match status" value="1"/>
</dbReference>
<keyword evidence="2 3" id="KW-0175">Coiled coil</keyword>
<sequence>MKKILISLGLAAIIGTLIGINVYKAYNPDEYIVQTGTLQENEVAGTILLPATLSFAQEQFIFANPEKGRIAEILVSVGDTVTAGTEIVRYESEQLNLEAEQNRLALQSNDLRIQQIQNQLSTLDDKEDDLALQVGGSQAEEQIEAERNSLELELNLAEIEREQTELQRQTIDRHLSELVVTSEFDGQIVSVDRTAVSGNSQGTPAVHIGSGNQLVVKGQLSEYDSTKVLPGQPVSLRSDALPDMKLEGSVSTIGIIPVSAETAGMPADPNAAVQYPIEAAVTSEEITAKPGFRLIMEIETERRTAQTVPQSAIRKVDSKDMIYIVEEGKAVAKVVELGLSAEEYIEVTKGLTAEDLIVLNPGDDLKAGMEVTAND</sequence>
<dbReference type="AlphaFoldDB" id="A0A7X2LYB5"/>
<feature type="domain" description="YknX-like barrel-sandwich hybrid" evidence="5">
    <location>
        <begin position="59"/>
        <end position="209"/>
    </location>
</feature>
<dbReference type="RefSeq" id="WP_154306755.1">
    <property type="nucleotide sequence ID" value="NZ_WKKI01000006.1"/>
</dbReference>
<comment type="caution">
    <text evidence="8">The sequence shown here is derived from an EMBL/GenBank/DDBJ whole genome shotgun (WGS) entry which is preliminary data.</text>
</comment>
<feature type="domain" description="YknX-like beta-barrel" evidence="7">
    <location>
        <begin position="214"/>
        <end position="298"/>
    </location>
</feature>
<keyword evidence="9" id="KW-1185">Reference proteome</keyword>
<evidence type="ECO:0000256" key="3">
    <source>
        <dbReference type="SAM" id="Coils"/>
    </source>
</evidence>
<evidence type="ECO:0000259" key="5">
    <source>
        <dbReference type="Pfam" id="PF25984"/>
    </source>
</evidence>
<accession>A0A7X2LYB5</accession>
<dbReference type="Pfam" id="PF25984">
    <property type="entry name" value="BSH_YknX"/>
    <property type="match status" value="1"/>
</dbReference>
<feature type="domain" description="YknX-like alpha-helical hairpin" evidence="4">
    <location>
        <begin position="93"/>
        <end position="176"/>
    </location>
</feature>
<gene>
    <name evidence="8" type="ORF">GJU40_05435</name>
</gene>
<dbReference type="InterPro" id="IPR058637">
    <property type="entry name" value="YknX-like_C"/>
</dbReference>
<evidence type="ECO:0000313" key="8">
    <source>
        <dbReference type="EMBL" id="MRX71618.1"/>
    </source>
</evidence>
<feature type="domain" description="YknX-like C-terminal permuted SH3-like" evidence="6">
    <location>
        <begin position="305"/>
        <end position="372"/>
    </location>
</feature>
<protein>
    <submittedName>
        <fullName evidence="8">HlyD family efflux transporter periplasmic adaptor subunit</fullName>
    </submittedName>
</protein>
<dbReference type="InterPro" id="IPR058638">
    <property type="entry name" value="HH_YknX-like"/>
</dbReference>
<dbReference type="Gene3D" id="2.40.50.100">
    <property type="match status" value="1"/>
</dbReference>
<dbReference type="Gene3D" id="2.40.420.20">
    <property type="match status" value="1"/>
</dbReference>
<dbReference type="InterPro" id="IPR050465">
    <property type="entry name" value="UPF0194_transport"/>
</dbReference>
<dbReference type="InterPro" id="IPR058639">
    <property type="entry name" value="BSH_YknX-like"/>
</dbReference>
<evidence type="ECO:0000259" key="6">
    <source>
        <dbReference type="Pfam" id="PF25989"/>
    </source>
</evidence>
<feature type="coiled-coil region" evidence="3">
    <location>
        <begin position="113"/>
        <end position="169"/>
    </location>
</feature>
<evidence type="ECO:0000313" key="9">
    <source>
        <dbReference type="Proteomes" id="UP000448867"/>
    </source>
</evidence>
<dbReference type="Gene3D" id="2.40.30.170">
    <property type="match status" value="1"/>
</dbReference>
<proteinExistence type="predicted"/>
<dbReference type="Pfam" id="PF25989">
    <property type="entry name" value="YknX_C"/>
    <property type="match status" value="1"/>
</dbReference>
<dbReference type="GO" id="GO:0030313">
    <property type="term" value="C:cell envelope"/>
    <property type="evidence" value="ECO:0007669"/>
    <property type="project" value="UniProtKB-SubCell"/>
</dbReference>
<evidence type="ECO:0000256" key="1">
    <source>
        <dbReference type="ARBA" id="ARBA00004196"/>
    </source>
</evidence>
<dbReference type="OrthoDB" id="85226at2"/>
<dbReference type="InterPro" id="IPR058636">
    <property type="entry name" value="Beta-barrel_YknX"/>
</dbReference>
<name>A0A7X2LYB5_9BACI</name>
<dbReference type="Pfam" id="PF25982">
    <property type="entry name" value="HH_YknX"/>
    <property type="match status" value="1"/>
</dbReference>
<dbReference type="Proteomes" id="UP000448867">
    <property type="component" value="Unassembled WGS sequence"/>
</dbReference>
<organism evidence="8 9">
    <name type="scientific">Metabacillus lacus</name>
    <dbReference type="NCBI Taxonomy" id="1983721"/>
    <lineage>
        <taxon>Bacteria</taxon>
        <taxon>Bacillati</taxon>
        <taxon>Bacillota</taxon>
        <taxon>Bacilli</taxon>
        <taxon>Bacillales</taxon>
        <taxon>Bacillaceae</taxon>
        <taxon>Metabacillus</taxon>
    </lineage>
</organism>
<comment type="subcellular location">
    <subcellularLocation>
        <location evidence="1">Cell envelope</location>
    </subcellularLocation>
</comment>
<dbReference type="EMBL" id="WKKI01000006">
    <property type="protein sequence ID" value="MRX71618.1"/>
    <property type="molecule type" value="Genomic_DNA"/>
</dbReference>